<dbReference type="RefSeq" id="WP_305009226.1">
    <property type="nucleotide sequence ID" value="NZ_JAUQSY010000026.1"/>
</dbReference>
<evidence type="ECO:0000313" key="6">
    <source>
        <dbReference type="EMBL" id="MDO7877769.1"/>
    </source>
</evidence>
<proteinExistence type="predicted"/>
<reference evidence="6" key="1">
    <citation type="submission" date="2023-07" db="EMBL/GenBank/DDBJ databases">
        <authorList>
            <person name="Kim M.K."/>
        </authorList>
    </citation>
    <scope>NUCLEOTIDE SEQUENCE</scope>
    <source>
        <strain evidence="6">ASUV-10-1</strain>
    </source>
</reference>
<comment type="subcellular location">
    <subcellularLocation>
        <location evidence="1">Membrane</location>
        <topology evidence="1">Multi-pass membrane protein</topology>
    </subcellularLocation>
</comment>
<evidence type="ECO:0000256" key="5">
    <source>
        <dbReference type="SAM" id="Phobius"/>
    </source>
</evidence>
<dbReference type="InterPro" id="IPR006603">
    <property type="entry name" value="PQ-loop_rpt"/>
</dbReference>
<comment type="caution">
    <text evidence="6">The sequence shown here is derived from an EMBL/GenBank/DDBJ whole genome shotgun (WGS) entry which is preliminary data.</text>
</comment>
<name>A0ABT9BHM6_9BACT</name>
<organism evidence="6 7">
    <name type="scientific">Hymenobacter aranciens</name>
    <dbReference type="NCBI Taxonomy" id="3063996"/>
    <lineage>
        <taxon>Bacteria</taxon>
        <taxon>Pseudomonadati</taxon>
        <taxon>Bacteroidota</taxon>
        <taxon>Cytophagia</taxon>
        <taxon>Cytophagales</taxon>
        <taxon>Hymenobacteraceae</taxon>
        <taxon>Hymenobacter</taxon>
    </lineage>
</organism>
<keyword evidence="3 5" id="KW-1133">Transmembrane helix</keyword>
<dbReference type="EMBL" id="JAUQSY010000026">
    <property type="protein sequence ID" value="MDO7877769.1"/>
    <property type="molecule type" value="Genomic_DNA"/>
</dbReference>
<accession>A0ABT9BHM6</accession>
<keyword evidence="2 5" id="KW-0812">Transmembrane</keyword>
<sequence length="105" mass="11139">MLDSIIGLVAATLSTIAYAPQVWQTWKSKSAAGLALPMLLLISSAALLWLIYGLRRHDLPVIIANSTTLALSGMLVFFKFWFKAPLAVAAGVEEPAAQASPNDAA</sequence>
<evidence type="ECO:0000256" key="3">
    <source>
        <dbReference type="ARBA" id="ARBA00022989"/>
    </source>
</evidence>
<dbReference type="InterPro" id="IPR047662">
    <property type="entry name" value="SemiSWEET"/>
</dbReference>
<evidence type="ECO:0000256" key="2">
    <source>
        <dbReference type="ARBA" id="ARBA00022692"/>
    </source>
</evidence>
<gene>
    <name evidence="6" type="ORF">Q5H93_23740</name>
</gene>
<keyword evidence="4 5" id="KW-0472">Membrane</keyword>
<protein>
    <submittedName>
        <fullName evidence="6">SemiSWEET transporter</fullName>
    </submittedName>
</protein>
<dbReference type="Pfam" id="PF04193">
    <property type="entry name" value="PQ-loop"/>
    <property type="match status" value="1"/>
</dbReference>
<evidence type="ECO:0000313" key="7">
    <source>
        <dbReference type="Proteomes" id="UP001176429"/>
    </source>
</evidence>
<dbReference type="Proteomes" id="UP001176429">
    <property type="component" value="Unassembled WGS sequence"/>
</dbReference>
<evidence type="ECO:0000256" key="4">
    <source>
        <dbReference type="ARBA" id="ARBA00023136"/>
    </source>
</evidence>
<feature type="transmembrane region" description="Helical" evidence="5">
    <location>
        <begin position="61"/>
        <end position="82"/>
    </location>
</feature>
<dbReference type="Gene3D" id="1.20.1280.290">
    <property type="match status" value="1"/>
</dbReference>
<dbReference type="NCBIfam" id="NF037968">
    <property type="entry name" value="SemiSWEET_2"/>
    <property type="match status" value="1"/>
</dbReference>
<feature type="transmembrane region" description="Helical" evidence="5">
    <location>
        <begin position="34"/>
        <end position="54"/>
    </location>
</feature>
<keyword evidence="7" id="KW-1185">Reference proteome</keyword>
<evidence type="ECO:0000256" key="1">
    <source>
        <dbReference type="ARBA" id="ARBA00004141"/>
    </source>
</evidence>